<feature type="signal peptide" evidence="2">
    <location>
        <begin position="1"/>
        <end position="22"/>
    </location>
</feature>
<gene>
    <name evidence="3" type="ORF">URODEC1_LOCUS74106</name>
</gene>
<keyword evidence="2" id="KW-0732">Signal</keyword>
<keyword evidence="4" id="KW-1185">Reference proteome</keyword>
<dbReference type="AlphaFoldDB" id="A0ABC9CDZ7"/>
<evidence type="ECO:0000313" key="4">
    <source>
        <dbReference type="Proteomes" id="UP001497457"/>
    </source>
</evidence>
<dbReference type="PROSITE" id="PS51257">
    <property type="entry name" value="PROKAR_LIPOPROTEIN"/>
    <property type="match status" value="1"/>
</dbReference>
<evidence type="ECO:0000256" key="2">
    <source>
        <dbReference type="SAM" id="SignalP"/>
    </source>
</evidence>
<sequence>MNGIRVPVFLCILLMTTTSCAALTRKLSGNGGQQTGQVQDEPPIRVNGRPSTGYGDHVCPRSLFPNCSSKRLDRPSSNNLG</sequence>
<feature type="region of interest" description="Disordered" evidence="1">
    <location>
        <begin position="27"/>
        <end position="57"/>
    </location>
</feature>
<reference evidence="4" key="1">
    <citation type="submission" date="2024-06" db="EMBL/GenBank/DDBJ databases">
        <authorList>
            <person name="Ryan C."/>
        </authorList>
    </citation>
    <scope>NUCLEOTIDE SEQUENCE [LARGE SCALE GENOMIC DNA]</scope>
</reference>
<dbReference type="EMBL" id="OZ075139">
    <property type="protein sequence ID" value="CAL5018162.1"/>
    <property type="molecule type" value="Genomic_DNA"/>
</dbReference>
<evidence type="ECO:0000256" key="1">
    <source>
        <dbReference type="SAM" id="MobiDB-lite"/>
    </source>
</evidence>
<evidence type="ECO:0000313" key="3">
    <source>
        <dbReference type="EMBL" id="CAL5018162.1"/>
    </source>
</evidence>
<name>A0ABC9CDZ7_9POAL</name>
<dbReference type="Proteomes" id="UP001497457">
    <property type="component" value="Chromosome 29rd"/>
</dbReference>
<accession>A0ABC9CDZ7</accession>
<proteinExistence type="predicted"/>
<reference evidence="3 4" key="2">
    <citation type="submission" date="2024-10" db="EMBL/GenBank/DDBJ databases">
        <authorList>
            <person name="Ryan C."/>
        </authorList>
    </citation>
    <scope>NUCLEOTIDE SEQUENCE [LARGE SCALE GENOMIC DNA]</scope>
</reference>
<organism evidence="3 4">
    <name type="scientific">Urochloa decumbens</name>
    <dbReference type="NCBI Taxonomy" id="240449"/>
    <lineage>
        <taxon>Eukaryota</taxon>
        <taxon>Viridiplantae</taxon>
        <taxon>Streptophyta</taxon>
        <taxon>Embryophyta</taxon>
        <taxon>Tracheophyta</taxon>
        <taxon>Spermatophyta</taxon>
        <taxon>Magnoliopsida</taxon>
        <taxon>Liliopsida</taxon>
        <taxon>Poales</taxon>
        <taxon>Poaceae</taxon>
        <taxon>PACMAD clade</taxon>
        <taxon>Panicoideae</taxon>
        <taxon>Panicodae</taxon>
        <taxon>Paniceae</taxon>
        <taxon>Melinidinae</taxon>
        <taxon>Urochloa</taxon>
    </lineage>
</organism>
<protein>
    <submittedName>
        <fullName evidence="3">Uncharacterized protein</fullName>
    </submittedName>
</protein>
<feature type="chain" id="PRO_5044784086" evidence="2">
    <location>
        <begin position="23"/>
        <end position="81"/>
    </location>
</feature>